<evidence type="ECO:0000313" key="3">
    <source>
        <dbReference type="Proteomes" id="UP001187682"/>
    </source>
</evidence>
<protein>
    <submittedName>
        <fullName evidence="2">Uncharacterized protein</fullName>
    </submittedName>
</protein>
<feature type="compositionally biased region" description="Low complexity" evidence="1">
    <location>
        <begin position="44"/>
        <end position="60"/>
    </location>
</feature>
<comment type="caution">
    <text evidence="2">The sequence shown here is derived from an EMBL/GenBank/DDBJ whole genome shotgun (WGS) entry which is preliminary data.</text>
</comment>
<feature type="compositionally biased region" description="Acidic residues" evidence="1">
    <location>
        <begin position="178"/>
        <end position="196"/>
    </location>
</feature>
<dbReference type="EMBL" id="ONZQ02000003">
    <property type="protein sequence ID" value="SPO00190.1"/>
    <property type="molecule type" value="Genomic_DNA"/>
</dbReference>
<evidence type="ECO:0000313" key="2">
    <source>
        <dbReference type="EMBL" id="SPO00190.1"/>
    </source>
</evidence>
<organism evidence="2 3">
    <name type="scientific">Cephalotrichum gorgonifer</name>
    <dbReference type="NCBI Taxonomy" id="2041049"/>
    <lineage>
        <taxon>Eukaryota</taxon>
        <taxon>Fungi</taxon>
        <taxon>Dikarya</taxon>
        <taxon>Ascomycota</taxon>
        <taxon>Pezizomycotina</taxon>
        <taxon>Sordariomycetes</taxon>
        <taxon>Hypocreomycetidae</taxon>
        <taxon>Microascales</taxon>
        <taxon>Microascaceae</taxon>
        <taxon>Cephalotrichum</taxon>
    </lineage>
</organism>
<dbReference type="Proteomes" id="UP001187682">
    <property type="component" value="Unassembled WGS sequence"/>
</dbReference>
<proteinExistence type="predicted"/>
<sequence>MFLKCNKKHTGAAATTTTTTTTITITEHKPTMARKFHLRKPKSLDSVSSTDSISTAASDSMPRTPLSPAPSRHTRIVEFDPLSLHPTHPQAPPRLADRAFLRVGDEAKTFQPSQPHREFQMPPVESPNSTIYERRAPLSAGGASDYFPMPMRVDLPQLQRPTLARSRWSDSTTHTLSSEEEDEDDDEESEIEEEQFETATVATVERAPFEVRYEAREDLAYKRNTMAVARMRPRAEGNAIDNYVKRGGWKRRGIVFQNGNEGCLVERLSSQTVG</sequence>
<gene>
    <name evidence="2" type="ORF">DNG_03039</name>
</gene>
<reference evidence="2" key="1">
    <citation type="submission" date="2018-03" db="EMBL/GenBank/DDBJ databases">
        <authorList>
            <person name="Guldener U."/>
        </authorList>
    </citation>
    <scope>NUCLEOTIDE SEQUENCE</scope>
</reference>
<evidence type="ECO:0000256" key="1">
    <source>
        <dbReference type="SAM" id="MobiDB-lite"/>
    </source>
</evidence>
<name>A0AAE8MV08_9PEZI</name>
<feature type="compositionally biased region" description="Basic residues" evidence="1">
    <location>
        <begin position="32"/>
        <end position="41"/>
    </location>
</feature>
<keyword evidence="3" id="KW-1185">Reference proteome</keyword>
<feature type="region of interest" description="Disordered" evidence="1">
    <location>
        <begin position="162"/>
        <end position="197"/>
    </location>
</feature>
<accession>A0AAE8MV08</accession>
<dbReference type="AlphaFoldDB" id="A0AAE8MV08"/>
<feature type="region of interest" description="Disordered" evidence="1">
    <location>
        <begin position="32"/>
        <end position="71"/>
    </location>
</feature>